<name>U2ZP63_VIBPR</name>
<dbReference type="EMBL" id="BATJ01000037">
    <property type="protein sequence ID" value="GAD69561.1"/>
    <property type="molecule type" value="Genomic_DNA"/>
</dbReference>
<dbReference type="STRING" id="1219065.VPR01S_37_00020"/>
<reference evidence="2 3" key="1">
    <citation type="submission" date="2013-09" db="EMBL/GenBank/DDBJ databases">
        <title>Whole genome shotgun sequence of Vibrio proteolyticus NBRC 13287.</title>
        <authorList>
            <person name="Isaki S."/>
            <person name="Hosoyama A."/>
            <person name="Numata M."/>
            <person name="Hashimoto M."/>
            <person name="Hosoyama Y."/>
            <person name="Tsuchikane K."/>
            <person name="Noguchi M."/>
            <person name="Hirakata S."/>
            <person name="Ichikawa N."/>
            <person name="Ohji S."/>
            <person name="Yamazoe A."/>
            <person name="Fujita N."/>
        </authorList>
    </citation>
    <scope>NUCLEOTIDE SEQUENCE [LARGE SCALE GENOMIC DNA]</scope>
    <source>
        <strain evidence="2 3">NBRC 13287</strain>
    </source>
</reference>
<dbReference type="Proteomes" id="UP000016570">
    <property type="component" value="Unassembled WGS sequence"/>
</dbReference>
<protein>
    <submittedName>
        <fullName evidence="2">Uncharacterized protein</fullName>
    </submittedName>
</protein>
<keyword evidence="1" id="KW-0472">Membrane</keyword>
<dbReference type="AlphaFoldDB" id="U2ZP63"/>
<keyword evidence="3" id="KW-1185">Reference proteome</keyword>
<proteinExistence type="predicted"/>
<accession>U2ZP63</accession>
<evidence type="ECO:0000313" key="2">
    <source>
        <dbReference type="EMBL" id="GAD69561.1"/>
    </source>
</evidence>
<sequence>MENTSTKQVITAPVASIIVTLTICLTVLFALGSFKASNLDYATVNFDGGYKKLESSVSNVAFQMLRSSLMTKCYGQAH</sequence>
<organism evidence="2 3">
    <name type="scientific">Vibrio proteolyticus NBRC 13287</name>
    <dbReference type="NCBI Taxonomy" id="1219065"/>
    <lineage>
        <taxon>Bacteria</taxon>
        <taxon>Pseudomonadati</taxon>
        <taxon>Pseudomonadota</taxon>
        <taxon>Gammaproteobacteria</taxon>
        <taxon>Vibrionales</taxon>
        <taxon>Vibrionaceae</taxon>
        <taxon>Vibrio</taxon>
    </lineage>
</organism>
<gene>
    <name evidence="2" type="ORF">VPR01S_37_00020</name>
</gene>
<comment type="caution">
    <text evidence="2">The sequence shown here is derived from an EMBL/GenBank/DDBJ whole genome shotgun (WGS) entry which is preliminary data.</text>
</comment>
<keyword evidence="1" id="KW-0812">Transmembrane</keyword>
<evidence type="ECO:0000256" key="1">
    <source>
        <dbReference type="SAM" id="Phobius"/>
    </source>
</evidence>
<keyword evidence="1" id="KW-1133">Transmembrane helix</keyword>
<evidence type="ECO:0000313" key="3">
    <source>
        <dbReference type="Proteomes" id="UP000016570"/>
    </source>
</evidence>
<feature type="transmembrane region" description="Helical" evidence="1">
    <location>
        <begin position="12"/>
        <end position="31"/>
    </location>
</feature>